<dbReference type="Proteomes" id="UP000663760">
    <property type="component" value="Chromosome 6"/>
</dbReference>
<dbReference type="OrthoDB" id="661927at2759"/>
<accession>A0A7I8KIZ6</accession>
<evidence type="ECO:0000259" key="1">
    <source>
        <dbReference type="Pfam" id="PF07727"/>
    </source>
</evidence>
<dbReference type="SUPFAM" id="SSF56672">
    <property type="entry name" value="DNA/RNA polymerases"/>
    <property type="match status" value="1"/>
</dbReference>
<feature type="domain" description="Reverse transcriptase Ty1/copia-type" evidence="1">
    <location>
        <begin position="11"/>
        <end position="114"/>
    </location>
</feature>
<proteinExistence type="predicted"/>
<gene>
    <name evidence="2" type="ORF">SI8410_06008412</name>
</gene>
<organism evidence="2 3">
    <name type="scientific">Spirodela intermedia</name>
    <name type="common">Intermediate duckweed</name>
    <dbReference type="NCBI Taxonomy" id="51605"/>
    <lineage>
        <taxon>Eukaryota</taxon>
        <taxon>Viridiplantae</taxon>
        <taxon>Streptophyta</taxon>
        <taxon>Embryophyta</taxon>
        <taxon>Tracheophyta</taxon>
        <taxon>Spermatophyta</taxon>
        <taxon>Magnoliopsida</taxon>
        <taxon>Liliopsida</taxon>
        <taxon>Araceae</taxon>
        <taxon>Lemnoideae</taxon>
        <taxon>Spirodela</taxon>
    </lineage>
</organism>
<name>A0A7I8KIZ6_SPIIN</name>
<dbReference type="InterPro" id="IPR013103">
    <property type="entry name" value="RVT_2"/>
</dbReference>
<dbReference type="InterPro" id="IPR043502">
    <property type="entry name" value="DNA/RNA_pol_sf"/>
</dbReference>
<dbReference type="EMBL" id="LR746269">
    <property type="protein sequence ID" value="CAA7397747.1"/>
    <property type="molecule type" value="Genomic_DNA"/>
</dbReference>
<dbReference type="AlphaFoldDB" id="A0A7I8KIZ6"/>
<reference evidence="2" key="1">
    <citation type="submission" date="2020-02" db="EMBL/GenBank/DDBJ databases">
        <authorList>
            <person name="Scholz U."/>
            <person name="Mascher M."/>
            <person name="Fiebig A."/>
        </authorList>
    </citation>
    <scope>NUCLEOTIDE SEQUENCE</scope>
</reference>
<keyword evidence="3" id="KW-1185">Reference proteome</keyword>
<sequence length="114" mass="13237">MDNEMKALQKNETWGLVTLLPNKKTVGCRWVYIMKYNANGSIEQYKARLVAKGYIQVYAIDYQKTFSPMAKMNTVRFLLSLAAIFSWDIQQYDVKNAFLHGDLMEEIYMILPPG</sequence>
<evidence type="ECO:0000313" key="3">
    <source>
        <dbReference type="Proteomes" id="UP000663760"/>
    </source>
</evidence>
<protein>
    <recommendedName>
        <fullName evidence="1">Reverse transcriptase Ty1/copia-type domain-containing protein</fullName>
    </recommendedName>
</protein>
<dbReference type="Pfam" id="PF07727">
    <property type="entry name" value="RVT_2"/>
    <property type="match status" value="1"/>
</dbReference>
<evidence type="ECO:0000313" key="2">
    <source>
        <dbReference type="EMBL" id="CAA7397747.1"/>
    </source>
</evidence>